<dbReference type="SMART" id="SM00832">
    <property type="entry name" value="C8"/>
    <property type="match status" value="1"/>
</dbReference>
<dbReference type="SUPFAM" id="SSF57567">
    <property type="entry name" value="Serine protease inhibitors"/>
    <property type="match status" value="1"/>
</dbReference>
<evidence type="ECO:0000256" key="1">
    <source>
        <dbReference type="ARBA" id="ARBA00004613"/>
    </source>
</evidence>
<dbReference type="RefSeq" id="XP_022327152.1">
    <property type="nucleotide sequence ID" value="XM_022471444.1"/>
</dbReference>
<evidence type="ECO:0000256" key="2">
    <source>
        <dbReference type="ARBA" id="ARBA00022525"/>
    </source>
</evidence>
<evidence type="ECO:0000256" key="6">
    <source>
        <dbReference type="SAM" id="SignalP"/>
    </source>
</evidence>
<dbReference type="PROSITE" id="PS01208">
    <property type="entry name" value="VWFC_1"/>
    <property type="match status" value="1"/>
</dbReference>
<protein>
    <submittedName>
        <fullName evidence="10">BMP-binding endothelial regulator protein-like</fullName>
    </submittedName>
</protein>
<dbReference type="Pfam" id="PF00093">
    <property type="entry name" value="VWC"/>
    <property type="match status" value="3"/>
</dbReference>
<accession>A0A8B8DG81</accession>
<evidence type="ECO:0000259" key="7">
    <source>
        <dbReference type="PROSITE" id="PS50184"/>
    </source>
</evidence>
<dbReference type="InterPro" id="IPR002919">
    <property type="entry name" value="TIL_dom"/>
</dbReference>
<feature type="domain" description="VWFC" evidence="7">
    <location>
        <begin position="290"/>
        <end position="351"/>
    </location>
</feature>
<dbReference type="Gene3D" id="2.10.25.10">
    <property type="entry name" value="Laminin"/>
    <property type="match status" value="1"/>
</dbReference>
<name>A0A8B8DG81_CRAVI</name>
<keyword evidence="9" id="KW-1185">Reference proteome</keyword>
<dbReference type="PANTHER" id="PTHR46698">
    <property type="entry name" value="CROSSVEINLESS 2"/>
    <property type="match status" value="1"/>
</dbReference>
<feature type="domain" description="VWFC" evidence="7">
    <location>
        <begin position="228"/>
        <end position="287"/>
    </location>
</feature>
<dbReference type="InterPro" id="IPR052424">
    <property type="entry name" value="Kielin_Chordin-BMP_Reg"/>
</dbReference>
<evidence type="ECO:0000259" key="8">
    <source>
        <dbReference type="PROSITE" id="PS51233"/>
    </source>
</evidence>
<keyword evidence="2" id="KW-0964">Secreted</keyword>
<dbReference type="SMART" id="SM00215">
    <property type="entry name" value="VWC_out"/>
    <property type="match status" value="3"/>
</dbReference>
<comment type="subcellular location">
    <subcellularLocation>
        <location evidence="1">Secreted</location>
    </subcellularLocation>
</comment>
<gene>
    <name evidence="10" type="primary">LOC111126658</name>
</gene>
<dbReference type="PROSITE" id="PS51233">
    <property type="entry name" value="VWFD"/>
    <property type="match status" value="1"/>
</dbReference>
<dbReference type="PANTHER" id="PTHR46698:SF4">
    <property type="entry name" value="CROSSVEINLESS 2"/>
    <property type="match status" value="1"/>
</dbReference>
<sequence>MKGLAHWNGPACHEILLVVLFCLFHLEQTRTQLIGSIRRCEKEGEEIFIPNITDNPCIYCFCKNKEVTCSRTKCRSLEGCHMIPYENKQDNTCCEMCKGCTYQNQEYPSGHQWSSPEDPCLQISCRAGVISKAKTKCFSPCKNPIHVPGQCCPVCKGCQENGRTYQNGESFALSTDVCTKCTCQDGNISCGTEVCPLLNCPLSTIVQEENECCPTCTGRRKIFNLPAGFCFFQKKIYKTNDVFQPEECTECKCLSGTVVCTRETCPPITCSFNLTVKSDDSCCRVCPQKELCHYEGSIYQDSDVWHPNLCTRCSCDDGTTRCRVQQCKVSSWCPAGYRLKYIDGECCPRCVEANGICTVFGDPHYRTFDGRIYNFQGACKYLLAEDEVSKKFSVTVRNDARSSPWFTWTRMLSIFIGKTKIGLHQKLTVKVNKKRIKLPYKNKDPTFSVHRDGNSVIFEADFGLHIVWDGDSYTEVTVSSQFKRRMAGLCGNYNGFGSDDLRGRDHKLYTDSEEFGNTWRVGSKAACVLSHNESEHSSLCDGDKRRRKRAIAACSFLLGSVFSKCRRRVDVRTYYSSCISDMCDCPKHKMCACESFKAYSQSCSRENVSIRWEKYILCPNQCPRGAIFRRCTKRCSKTCDEPKKTGNCRDRCQSACICPGKRVLHNGKCMAPSMCPRVS</sequence>
<dbReference type="Proteomes" id="UP000694844">
    <property type="component" value="Chromosome 3"/>
</dbReference>
<dbReference type="GeneID" id="111126658"/>
<keyword evidence="3 6" id="KW-0732">Signal</keyword>
<dbReference type="SMART" id="SM00214">
    <property type="entry name" value="VWC"/>
    <property type="match status" value="4"/>
</dbReference>
<feature type="signal peptide" evidence="6">
    <location>
        <begin position="1"/>
        <end position="31"/>
    </location>
</feature>
<evidence type="ECO:0000313" key="9">
    <source>
        <dbReference type="Proteomes" id="UP000694844"/>
    </source>
</evidence>
<dbReference type="Pfam" id="PF01826">
    <property type="entry name" value="TIL"/>
    <property type="match status" value="1"/>
</dbReference>
<feature type="chain" id="PRO_5034458294" evidence="6">
    <location>
        <begin position="32"/>
        <end position="679"/>
    </location>
</feature>
<dbReference type="OrthoDB" id="6019304at2759"/>
<dbReference type="GO" id="GO:0005576">
    <property type="term" value="C:extracellular region"/>
    <property type="evidence" value="ECO:0007669"/>
    <property type="project" value="UniProtKB-SubCell"/>
</dbReference>
<feature type="domain" description="VWFC" evidence="7">
    <location>
        <begin position="156"/>
        <end position="217"/>
    </location>
</feature>
<keyword evidence="5" id="KW-1015">Disulfide bond</keyword>
<feature type="domain" description="VWFD" evidence="8">
    <location>
        <begin position="355"/>
        <end position="528"/>
    </location>
</feature>
<dbReference type="CDD" id="cd19941">
    <property type="entry name" value="TIL"/>
    <property type="match status" value="1"/>
</dbReference>
<dbReference type="InterPro" id="IPR014853">
    <property type="entry name" value="VWF/SSPO/ZAN-like_Cys-rich_dom"/>
</dbReference>
<organism evidence="9 10">
    <name type="scientific">Crassostrea virginica</name>
    <name type="common">Eastern oyster</name>
    <dbReference type="NCBI Taxonomy" id="6565"/>
    <lineage>
        <taxon>Eukaryota</taxon>
        <taxon>Metazoa</taxon>
        <taxon>Spiralia</taxon>
        <taxon>Lophotrochozoa</taxon>
        <taxon>Mollusca</taxon>
        <taxon>Bivalvia</taxon>
        <taxon>Autobranchia</taxon>
        <taxon>Pteriomorphia</taxon>
        <taxon>Ostreida</taxon>
        <taxon>Ostreoidea</taxon>
        <taxon>Ostreidae</taxon>
        <taxon>Crassostrea</taxon>
    </lineage>
</organism>
<dbReference type="Pfam" id="PF08742">
    <property type="entry name" value="C8"/>
    <property type="match status" value="1"/>
</dbReference>
<dbReference type="KEGG" id="cvn:111126658"/>
<dbReference type="Pfam" id="PF00094">
    <property type="entry name" value="VWD"/>
    <property type="match status" value="1"/>
</dbReference>
<evidence type="ECO:0000256" key="4">
    <source>
        <dbReference type="ARBA" id="ARBA00022737"/>
    </source>
</evidence>
<dbReference type="SUPFAM" id="SSF57603">
    <property type="entry name" value="FnI-like domain"/>
    <property type="match status" value="4"/>
</dbReference>
<dbReference type="AlphaFoldDB" id="A0A8B8DG81"/>
<dbReference type="SMART" id="SM00216">
    <property type="entry name" value="VWD"/>
    <property type="match status" value="1"/>
</dbReference>
<evidence type="ECO:0000313" key="10">
    <source>
        <dbReference type="RefSeq" id="XP_022327152.1"/>
    </source>
</evidence>
<dbReference type="InterPro" id="IPR001007">
    <property type="entry name" value="VWF_dom"/>
</dbReference>
<evidence type="ECO:0000256" key="3">
    <source>
        <dbReference type="ARBA" id="ARBA00022729"/>
    </source>
</evidence>
<dbReference type="InterPro" id="IPR036084">
    <property type="entry name" value="Ser_inhib-like_sf"/>
</dbReference>
<proteinExistence type="predicted"/>
<dbReference type="PROSITE" id="PS50184">
    <property type="entry name" value="VWFC_2"/>
    <property type="match status" value="3"/>
</dbReference>
<reference evidence="10" key="1">
    <citation type="submission" date="2025-08" db="UniProtKB">
        <authorList>
            <consortium name="RefSeq"/>
        </authorList>
    </citation>
    <scope>IDENTIFICATION</scope>
    <source>
        <tissue evidence="10">Whole sample</tissue>
    </source>
</reference>
<evidence type="ECO:0000256" key="5">
    <source>
        <dbReference type="ARBA" id="ARBA00023157"/>
    </source>
</evidence>
<keyword evidence="4" id="KW-0677">Repeat</keyword>
<dbReference type="InterPro" id="IPR001846">
    <property type="entry name" value="VWF_type-D"/>
</dbReference>
<dbReference type="Gene3D" id="6.20.200.20">
    <property type="match status" value="5"/>
</dbReference>